<dbReference type="InterPro" id="IPR015940">
    <property type="entry name" value="UBA"/>
</dbReference>
<feature type="compositionally biased region" description="Low complexity" evidence="1">
    <location>
        <begin position="198"/>
        <end position="219"/>
    </location>
</feature>
<dbReference type="Gene3D" id="1.20.58.2190">
    <property type="match status" value="1"/>
</dbReference>
<dbReference type="InterPro" id="IPR009060">
    <property type="entry name" value="UBA-like_sf"/>
</dbReference>
<dbReference type="InterPro" id="IPR036339">
    <property type="entry name" value="PUB-like_dom_sf"/>
</dbReference>
<dbReference type="FunFam" id="1.10.8.10:FF:000003">
    <property type="entry name" value="UV excision repair protein RAD23 homolog"/>
    <property type="match status" value="1"/>
</dbReference>
<organism evidence="3">
    <name type="scientific">Skeletonema marinoi</name>
    <dbReference type="NCBI Taxonomy" id="267567"/>
    <lineage>
        <taxon>Eukaryota</taxon>
        <taxon>Sar</taxon>
        <taxon>Stramenopiles</taxon>
        <taxon>Ochrophyta</taxon>
        <taxon>Bacillariophyta</taxon>
        <taxon>Coscinodiscophyceae</taxon>
        <taxon>Thalassiosirophycidae</taxon>
        <taxon>Thalassiosirales</taxon>
        <taxon>Skeletonemataceae</taxon>
        <taxon>Skeletonema</taxon>
        <taxon>Skeletonema marinoi-dohrnii complex</taxon>
    </lineage>
</organism>
<accession>A0A7S2KLP5</accession>
<dbReference type="EMBL" id="HBGZ01004812">
    <property type="protein sequence ID" value="CAD9580242.1"/>
    <property type="molecule type" value="Transcribed_RNA"/>
</dbReference>
<reference evidence="3" key="1">
    <citation type="submission" date="2021-01" db="EMBL/GenBank/DDBJ databases">
        <authorList>
            <person name="Corre E."/>
            <person name="Pelletier E."/>
            <person name="Niang G."/>
            <person name="Scheremetjew M."/>
            <person name="Finn R."/>
            <person name="Kale V."/>
            <person name="Holt S."/>
            <person name="Cochrane G."/>
            <person name="Meng A."/>
            <person name="Brown T."/>
            <person name="Cohen L."/>
        </authorList>
    </citation>
    <scope>NUCLEOTIDE SEQUENCE</scope>
    <source>
        <strain evidence="3">SM1012Den-03</strain>
    </source>
</reference>
<dbReference type="SUPFAM" id="SSF46934">
    <property type="entry name" value="UBA-like"/>
    <property type="match status" value="1"/>
</dbReference>
<feature type="region of interest" description="Disordered" evidence="1">
    <location>
        <begin position="198"/>
        <end position="239"/>
    </location>
</feature>
<dbReference type="Gene3D" id="1.10.8.10">
    <property type="entry name" value="DNA helicase RuvA subunit, C-terminal domain"/>
    <property type="match status" value="1"/>
</dbReference>
<dbReference type="PROSITE" id="PS50030">
    <property type="entry name" value="UBA"/>
    <property type="match status" value="1"/>
</dbReference>
<dbReference type="CDD" id="cd09212">
    <property type="entry name" value="PUB"/>
    <property type="match status" value="1"/>
</dbReference>
<dbReference type="AlphaFoldDB" id="A0A7S2KLP5"/>
<dbReference type="SUPFAM" id="SSF143503">
    <property type="entry name" value="PUG domain-like"/>
    <property type="match status" value="1"/>
</dbReference>
<feature type="domain" description="UBA" evidence="2">
    <location>
        <begin position="23"/>
        <end position="63"/>
    </location>
</feature>
<name>A0A7S2KLP5_9STRA</name>
<dbReference type="SMART" id="SM00165">
    <property type="entry name" value="UBA"/>
    <property type="match status" value="1"/>
</dbReference>
<evidence type="ECO:0000256" key="1">
    <source>
        <dbReference type="SAM" id="MobiDB-lite"/>
    </source>
</evidence>
<evidence type="ECO:0000313" key="3">
    <source>
        <dbReference type="EMBL" id="CAD9580242.1"/>
    </source>
</evidence>
<protein>
    <recommendedName>
        <fullName evidence="2">UBA domain-containing protein</fullName>
    </recommendedName>
</protein>
<gene>
    <name evidence="3" type="ORF">SMAR0320_LOCUS3293</name>
</gene>
<dbReference type="Pfam" id="PF00627">
    <property type="entry name" value="UBA"/>
    <property type="match status" value="1"/>
</dbReference>
<evidence type="ECO:0000259" key="2">
    <source>
        <dbReference type="PROSITE" id="PS50030"/>
    </source>
</evidence>
<sequence>MVLRKFFNNATGGLLTALTSNNNTNSEEIQQLEAMGFPRERIVHALNATDNNVERAAELLLLGVSEADYPTSSTAAAATAANGHNARDNNGNGNGGTHVAAHNEDQMRRAIEESLQVNQRQEANNLRRAEVASLQNNKNIKNKAKVVNKKTSKTPAAASANVIDLTGDDSKPAATISKTKRNTAVKSAAAVNAGKAAVSRFSNNKNTTNNNKPSPTSKTLSQTHPNVKLPTKLQSKSKEEQILRTANRVKPHVMAVDTLLRVLLSVRSSPDNIKFRVIDRSNANYVQYVRDVPGAEDLLLAMNYRRNIQSDKNELRLERHLVDDALLYLGISALEQMRESEEYKLGKKLRAFHAEMRRIGKGQKEQQNLTEGEMEVRLQYLTKCPKEPPVGRGAIMNVLLGDEREKIDGGLASRRFDGDDTLADVLNWLGGCYGDELLERLRSREWCLCDLNRYPILPLDVEKHLKKTLQYIGLFPSGKLGVRLSEDSWRDGDEIMDDIHGSARGLGAASRSMLY</sequence>
<proteinExistence type="predicted"/>